<organism evidence="3 4">
    <name type="scientific">Fusarium heterosporum</name>
    <dbReference type="NCBI Taxonomy" id="42747"/>
    <lineage>
        <taxon>Eukaryota</taxon>
        <taxon>Fungi</taxon>
        <taxon>Dikarya</taxon>
        <taxon>Ascomycota</taxon>
        <taxon>Pezizomycotina</taxon>
        <taxon>Sordariomycetes</taxon>
        <taxon>Hypocreomycetidae</taxon>
        <taxon>Hypocreales</taxon>
        <taxon>Nectriaceae</taxon>
        <taxon>Fusarium</taxon>
        <taxon>Fusarium heterosporum species complex</taxon>
    </lineage>
</organism>
<dbReference type="PANTHER" id="PTHR43439">
    <property type="entry name" value="PHENYLACETATE-COENZYME A LIGASE"/>
    <property type="match status" value="1"/>
</dbReference>
<dbReference type="AlphaFoldDB" id="A0A8H5SWV7"/>
<dbReference type="InterPro" id="IPR051414">
    <property type="entry name" value="Adenylate-forming_Reductase"/>
</dbReference>
<comment type="caution">
    <text evidence="3">The sequence shown here is derived from an EMBL/GenBank/DDBJ whole genome shotgun (WGS) entry which is preliminary data.</text>
</comment>
<dbReference type="Pfam" id="PF23562">
    <property type="entry name" value="AMP-binding_C_3"/>
    <property type="match status" value="1"/>
</dbReference>
<evidence type="ECO:0000256" key="1">
    <source>
        <dbReference type="ARBA" id="ARBA00022450"/>
    </source>
</evidence>
<protein>
    <submittedName>
        <fullName evidence="3">NRPS-like enzyme</fullName>
    </submittedName>
</protein>
<dbReference type="Proteomes" id="UP000567885">
    <property type="component" value="Unassembled WGS sequence"/>
</dbReference>
<evidence type="ECO:0000313" key="3">
    <source>
        <dbReference type="EMBL" id="KAF5658598.1"/>
    </source>
</evidence>
<dbReference type="PANTHER" id="PTHR43439:SF2">
    <property type="entry name" value="ENZYME, PUTATIVE (JCVI)-RELATED"/>
    <property type="match status" value="1"/>
</dbReference>
<gene>
    <name evidence="3" type="ORF">FHETE_9835</name>
</gene>
<dbReference type="OrthoDB" id="429813at2759"/>
<accession>A0A8H5SWV7</accession>
<keyword evidence="1" id="KW-0596">Phosphopantetheine</keyword>
<reference evidence="3 4" key="1">
    <citation type="submission" date="2020-05" db="EMBL/GenBank/DDBJ databases">
        <title>Identification and distribution of gene clusters putatively required for synthesis of sphingolipid metabolism inhibitors in phylogenetically diverse species of the filamentous fungus Fusarium.</title>
        <authorList>
            <person name="Kim H.-S."/>
            <person name="Busman M."/>
            <person name="Brown D.W."/>
            <person name="Divon H."/>
            <person name="Uhlig S."/>
            <person name="Proctor R.H."/>
        </authorList>
    </citation>
    <scope>NUCLEOTIDE SEQUENCE [LARGE SCALE GENOMIC DNA]</scope>
    <source>
        <strain evidence="3 4">NRRL 20693</strain>
    </source>
</reference>
<evidence type="ECO:0000256" key="2">
    <source>
        <dbReference type="ARBA" id="ARBA00022553"/>
    </source>
</evidence>
<sequence>MGVTDCGPLLSQLRDSENWAHLNFSPALGSKFCHATDGLDEHFIVRNSKTIKNQAIFETFPDTDQWPLRDLYSRRPAREDHWLHRRRANDIGVLSIAQKLNPAPVEGIINANPAVSAALVLGTDLPWPCLLVEAIAPSTNAGKRVRQLGNVWGSVEAANECIPGQVIGQSQRRNTTA</sequence>
<keyword evidence="2" id="KW-0597">Phosphoprotein</keyword>
<dbReference type="EMBL" id="JAAGWQ010000234">
    <property type="protein sequence ID" value="KAF5658598.1"/>
    <property type="molecule type" value="Genomic_DNA"/>
</dbReference>
<proteinExistence type="predicted"/>
<keyword evidence="4" id="KW-1185">Reference proteome</keyword>
<evidence type="ECO:0000313" key="4">
    <source>
        <dbReference type="Proteomes" id="UP000567885"/>
    </source>
</evidence>
<name>A0A8H5SWV7_FUSHE</name>